<keyword evidence="6 11" id="KW-0699">rRNA-binding</keyword>
<evidence type="ECO:0000256" key="9">
    <source>
        <dbReference type="ARBA" id="ARBA00022842"/>
    </source>
</evidence>
<evidence type="ECO:0000256" key="5">
    <source>
        <dbReference type="ARBA" id="ARBA00022723"/>
    </source>
</evidence>
<keyword evidence="5" id="KW-0479">Metal-binding</keyword>
<organism evidence="14 15">
    <name type="scientific">Halalkalibacter akibai (strain ATCC 43226 / DSM 21942 / CIP 109018 / JCM 9157 / 1139)</name>
    <name type="common">Bacillus akibai</name>
    <dbReference type="NCBI Taxonomy" id="1236973"/>
    <lineage>
        <taxon>Bacteria</taxon>
        <taxon>Bacillati</taxon>
        <taxon>Bacillota</taxon>
        <taxon>Bacilli</taxon>
        <taxon>Bacillales</taxon>
        <taxon>Bacillaceae</taxon>
        <taxon>Halalkalibacter</taxon>
    </lineage>
</organism>
<comment type="function">
    <text evidence="11">Required for correct processing of both the 5' and 3' ends of 5S rRNA precursor. Cleaves both sides of a double-stranded region yielding mature 5S rRNA in one step.</text>
</comment>
<keyword evidence="2 11" id="KW-0690">Ribosome biogenesis</keyword>
<evidence type="ECO:0000256" key="8">
    <source>
        <dbReference type="ARBA" id="ARBA00022801"/>
    </source>
</evidence>
<dbReference type="InterPro" id="IPR006171">
    <property type="entry name" value="TOPRIM_dom"/>
</dbReference>
<comment type="subcellular location">
    <subcellularLocation>
        <location evidence="11">Cytoplasm</location>
    </subcellularLocation>
</comment>
<evidence type="ECO:0000256" key="1">
    <source>
        <dbReference type="ARBA" id="ARBA00022490"/>
    </source>
</evidence>
<dbReference type="InterPro" id="IPR034141">
    <property type="entry name" value="TOPRIM_RNase_M5-like"/>
</dbReference>
<gene>
    <name evidence="11" type="primary">rnmV</name>
    <name evidence="14" type="ORF">JCM9157_3754</name>
</gene>
<dbReference type="EMBL" id="BAUV01000037">
    <property type="protein sequence ID" value="GAE36557.1"/>
    <property type="molecule type" value="Genomic_DNA"/>
</dbReference>
<evidence type="ECO:0000256" key="4">
    <source>
        <dbReference type="ARBA" id="ARBA00022722"/>
    </source>
</evidence>
<keyword evidence="15" id="KW-1185">Reference proteome</keyword>
<dbReference type="SMART" id="SM00493">
    <property type="entry name" value="TOPRIM"/>
    <property type="match status" value="1"/>
</dbReference>
<reference evidence="14 15" key="1">
    <citation type="journal article" date="2014" name="Genome Announc.">
        <title>Draft Genome Sequences of Three Alkaliphilic Bacillus Strains, Bacillus wakoensis JCM 9140T, Bacillus akibai JCM 9157T, and Bacillus hemicellulosilyticus JCM 9152T.</title>
        <authorList>
            <person name="Yuki M."/>
            <person name="Oshima K."/>
            <person name="Suda W."/>
            <person name="Oshida Y."/>
            <person name="Kitamura K."/>
            <person name="Iida T."/>
            <person name="Hattori M."/>
            <person name="Ohkuma M."/>
        </authorList>
    </citation>
    <scope>NUCLEOTIDE SEQUENCE [LARGE SCALE GENOMIC DNA]</scope>
    <source>
        <strain evidence="14 15">JCM 9157</strain>
    </source>
</reference>
<proteinExistence type="inferred from homology"/>
<evidence type="ECO:0000259" key="13">
    <source>
        <dbReference type="PROSITE" id="PS50880"/>
    </source>
</evidence>
<dbReference type="Gene3D" id="3.40.1360.10">
    <property type="match status" value="1"/>
</dbReference>
<dbReference type="OrthoDB" id="9791329at2"/>
<dbReference type="PANTHER" id="PTHR39156">
    <property type="entry name" value="RIBONUCLEASE M5"/>
    <property type="match status" value="1"/>
</dbReference>
<dbReference type="InterPro" id="IPR004466">
    <property type="entry name" value="RNase_M5"/>
</dbReference>
<dbReference type="GO" id="GO:0019843">
    <property type="term" value="F:rRNA binding"/>
    <property type="evidence" value="ECO:0007669"/>
    <property type="project" value="UniProtKB-KW"/>
</dbReference>
<dbReference type="GO" id="GO:0005737">
    <property type="term" value="C:cytoplasm"/>
    <property type="evidence" value="ECO:0007669"/>
    <property type="project" value="UniProtKB-SubCell"/>
</dbReference>
<keyword evidence="9" id="KW-0460">Magnesium</keyword>
<keyword evidence="10 11" id="KW-0694">RNA-binding</keyword>
<comment type="catalytic activity">
    <reaction evidence="11">
        <text>Endonucleolytic cleavage of RNA, removing 21 and 42 nucleotides, respectively, from the 5'- and 3'-termini of a 5S-rRNA precursor.</text>
        <dbReference type="EC" id="3.1.26.8"/>
    </reaction>
</comment>
<comment type="caution">
    <text evidence="14">The sequence shown here is derived from an EMBL/GenBank/DDBJ whole genome shotgun (WGS) entry which is preliminary data.</text>
</comment>
<dbReference type="FunFam" id="3.40.1360.10:FF:000006">
    <property type="entry name" value="Ribonuclease M5"/>
    <property type="match status" value="1"/>
</dbReference>
<accession>W4QXD1</accession>
<comment type="similarity">
    <text evidence="11">Belongs to the ribonuclease M5 family.</text>
</comment>
<keyword evidence="4 11" id="KW-0540">Nuclease</keyword>
<dbReference type="RefSeq" id="WP_035666604.1">
    <property type="nucleotide sequence ID" value="NZ_BAUV01000037.1"/>
</dbReference>
<dbReference type="GO" id="GO:0043822">
    <property type="term" value="F:ribonuclease M5 activity"/>
    <property type="evidence" value="ECO:0007669"/>
    <property type="project" value="UniProtKB-UniRule"/>
</dbReference>
<keyword evidence="1 11" id="KW-0963">Cytoplasm</keyword>
<dbReference type="STRING" id="1236973.JCM9157_3754"/>
<dbReference type="PROSITE" id="PS50880">
    <property type="entry name" value="TOPRIM"/>
    <property type="match status" value="1"/>
</dbReference>
<dbReference type="EC" id="3.1.26.8" evidence="11 12"/>
<evidence type="ECO:0000256" key="11">
    <source>
        <dbReference type="HAMAP-Rule" id="MF_01469"/>
    </source>
</evidence>
<protein>
    <recommendedName>
        <fullName evidence="11 12">Ribonuclease M5</fullName>
        <ecNumber evidence="11 12">3.1.26.8</ecNumber>
    </recommendedName>
    <alternativeName>
        <fullName evidence="11">RNase M5</fullName>
    </alternativeName>
    <alternativeName>
        <fullName evidence="11">Ribosomal RNA terminal maturase M5</fullName>
    </alternativeName>
</protein>
<dbReference type="eggNOG" id="COG1658">
    <property type="taxonomic scope" value="Bacteria"/>
</dbReference>
<evidence type="ECO:0000256" key="2">
    <source>
        <dbReference type="ARBA" id="ARBA00022517"/>
    </source>
</evidence>
<dbReference type="PANTHER" id="PTHR39156:SF1">
    <property type="entry name" value="RIBONUCLEASE M5"/>
    <property type="match status" value="1"/>
</dbReference>
<dbReference type="Proteomes" id="UP000018896">
    <property type="component" value="Unassembled WGS sequence"/>
</dbReference>
<dbReference type="InterPro" id="IPR025156">
    <property type="entry name" value="RNase_M5_C"/>
</dbReference>
<dbReference type="CDD" id="cd01027">
    <property type="entry name" value="TOPRIM_RNase_M5_like"/>
    <property type="match status" value="1"/>
</dbReference>
<dbReference type="GO" id="GO:0046872">
    <property type="term" value="F:metal ion binding"/>
    <property type="evidence" value="ECO:0007669"/>
    <property type="project" value="UniProtKB-KW"/>
</dbReference>
<dbReference type="GO" id="GO:0006364">
    <property type="term" value="P:rRNA processing"/>
    <property type="evidence" value="ECO:0007669"/>
    <property type="project" value="UniProtKB-UniRule"/>
</dbReference>
<evidence type="ECO:0000256" key="12">
    <source>
        <dbReference type="NCBIfam" id="TIGR00334"/>
    </source>
</evidence>
<keyword evidence="8 11" id="KW-0378">Hydrolase</keyword>
<feature type="domain" description="Toprim" evidence="13">
    <location>
        <begin position="4"/>
        <end position="94"/>
    </location>
</feature>
<dbReference type="Pfam" id="PF01751">
    <property type="entry name" value="Toprim"/>
    <property type="match status" value="1"/>
</dbReference>
<evidence type="ECO:0000256" key="7">
    <source>
        <dbReference type="ARBA" id="ARBA00022759"/>
    </source>
</evidence>
<dbReference type="NCBIfam" id="TIGR00334">
    <property type="entry name" value="5S_RNA_mat_M5"/>
    <property type="match status" value="1"/>
</dbReference>
<dbReference type="SUPFAM" id="SSF110455">
    <property type="entry name" value="Toprim domain"/>
    <property type="match status" value="1"/>
</dbReference>
<name>W4QXD1_HALA3</name>
<keyword evidence="3 11" id="KW-0698">rRNA processing</keyword>
<evidence type="ECO:0000313" key="15">
    <source>
        <dbReference type="Proteomes" id="UP000018896"/>
    </source>
</evidence>
<dbReference type="AlphaFoldDB" id="W4QXD1"/>
<evidence type="ECO:0000256" key="10">
    <source>
        <dbReference type="ARBA" id="ARBA00022884"/>
    </source>
</evidence>
<sequence length="185" mass="20768">MKIKEIIVVEGKDDTVAVKRAVDADTIETNGSAVSESTLRKIELAEERRGVIVFTDPDYPGERIRKIVSGRVPTCKHAFLPKKEAISKNQNDLGVENATPEAIREALLHAKQETTEFNEVVTWQDLHAAGLIAGVHAKKRRERLGELLRIGYANGKQLHKRLHTFRITAEEFGAAMQRVFEEETN</sequence>
<keyword evidence="7 11" id="KW-0255">Endonuclease</keyword>
<dbReference type="Pfam" id="PF13331">
    <property type="entry name" value="DUF4093"/>
    <property type="match status" value="1"/>
</dbReference>
<evidence type="ECO:0000313" key="14">
    <source>
        <dbReference type="EMBL" id="GAE36557.1"/>
    </source>
</evidence>
<evidence type="ECO:0000256" key="3">
    <source>
        <dbReference type="ARBA" id="ARBA00022552"/>
    </source>
</evidence>
<dbReference type="HAMAP" id="MF_01469">
    <property type="entry name" value="RNase_M5"/>
    <property type="match status" value="1"/>
</dbReference>
<evidence type="ECO:0000256" key="6">
    <source>
        <dbReference type="ARBA" id="ARBA00022730"/>
    </source>
</evidence>